<evidence type="ECO:0000313" key="1">
    <source>
        <dbReference type="EMBL" id="MEV5506281.1"/>
    </source>
</evidence>
<accession>A0ABV3JTQ5</accession>
<dbReference type="GO" id="GO:0003677">
    <property type="term" value="F:DNA binding"/>
    <property type="evidence" value="ECO:0007669"/>
    <property type="project" value="UniProtKB-KW"/>
</dbReference>
<reference evidence="1 2" key="1">
    <citation type="submission" date="2024-06" db="EMBL/GenBank/DDBJ databases">
        <title>The Natural Products Discovery Center: Release of the First 8490 Sequenced Strains for Exploring Actinobacteria Biosynthetic Diversity.</title>
        <authorList>
            <person name="Kalkreuter E."/>
            <person name="Kautsar S.A."/>
            <person name="Yang D."/>
            <person name="Bader C.D."/>
            <person name="Teijaro C.N."/>
            <person name="Fluegel L."/>
            <person name="Davis C.M."/>
            <person name="Simpson J.R."/>
            <person name="Lauterbach L."/>
            <person name="Steele A.D."/>
            <person name="Gui C."/>
            <person name="Meng S."/>
            <person name="Li G."/>
            <person name="Viehrig K."/>
            <person name="Ye F."/>
            <person name="Su P."/>
            <person name="Kiefer A.F."/>
            <person name="Nichols A."/>
            <person name="Cepeda A.J."/>
            <person name="Yan W."/>
            <person name="Fan B."/>
            <person name="Jiang Y."/>
            <person name="Adhikari A."/>
            <person name="Zheng C.-J."/>
            <person name="Schuster L."/>
            <person name="Cowan T.M."/>
            <person name="Smanski M.J."/>
            <person name="Chevrette M.G."/>
            <person name="De Carvalho L.P.S."/>
            <person name="Shen B."/>
        </authorList>
    </citation>
    <scope>NUCLEOTIDE SEQUENCE [LARGE SCALE GENOMIC DNA]</scope>
    <source>
        <strain evidence="1 2">NPDC052347</strain>
    </source>
</reference>
<comment type="caution">
    <text evidence="1">The sequence shown here is derived from an EMBL/GenBank/DDBJ whole genome shotgun (WGS) entry which is preliminary data.</text>
</comment>
<dbReference type="Proteomes" id="UP001552594">
    <property type="component" value="Unassembled WGS sequence"/>
</dbReference>
<proteinExistence type="predicted"/>
<evidence type="ECO:0000313" key="2">
    <source>
        <dbReference type="Proteomes" id="UP001552594"/>
    </source>
</evidence>
<dbReference type="RefSeq" id="WP_193553480.1">
    <property type="nucleotide sequence ID" value="NZ_JBFAUK010000004.1"/>
</dbReference>
<sequence length="93" mass="9781">MSAPSQALTAAEVLALPAVVDVWPTVGRIYGIGRTATYELARADALPVPVIRIGRKCRARRSDLLKSLGIEDSTGVAAPALPTENAPHHTSSH</sequence>
<gene>
    <name evidence="1" type="ORF">AB0L16_07365</name>
</gene>
<dbReference type="EMBL" id="JBFAUK010000004">
    <property type="protein sequence ID" value="MEV5506281.1"/>
    <property type="molecule type" value="Genomic_DNA"/>
</dbReference>
<protein>
    <submittedName>
        <fullName evidence="1">DNA-binding protein</fullName>
    </submittedName>
</protein>
<keyword evidence="1" id="KW-0238">DNA-binding</keyword>
<name>A0ABV3JTQ5_STRON</name>
<organism evidence="1 2">
    <name type="scientific">Streptomyces orinoci</name>
    <name type="common">Streptoverticillium orinoci</name>
    <dbReference type="NCBI Taxonomy" id="67339"/>
    <lineage>
        <taxon>Bacteria</taxon>
        <taxon>Bacillati</taxon>
        <taxon>Actinomycetota</taxon>
        <taxon>Actinomycetes</taxon>
        <taxon>Kitasatosporales</taxon>
        <taxon>Streptomycetaceae</taxon>
        <taxon>Streptomyces</taxon>
    </lineage>
</organism>
<keyword evidence="2" id="KW-1185">Reference proteome</keyword>